<organism evidence="2 3">
    <name type="scientific">Leptospira semungkisensis</name>
    <dbReference type="NCBI Taxonomy" id="2484985"/>
    <lineage>
        <taxon>Bacteria</taxon>
        <taxon>Pseudomonadati</taxon>
        <taxon>Spirochaetota</taxon>
        <taxon>Spirochaetia</taxon>
        <taxon>Leptospirales</taxon>
        <taxon>Leptospiraceae</taxon>
        <taxon>Leptospira</taxon>
    </lineage>
</organism>
<dbReference type="AlphaFoldDB" id="A0A4R9FSV4"/>
<dbReference type="EMBL" id="RQEP01000016">
    <property type="protein sequence ID" value="TGK01721.1"/>
    <property type="molecule type" value="Genomic_DNA"/>
</dbReference>
<keyword evidence="2" id="KW-0540">Nuclease</keyword>
<feature type="domain" description="Endonuclease/exonuclease/phosphatase" evidence="1">
    <location>
        <begin position="35"/>
        <end position="269"/>
    </location>
</feature>
<dbReference type="Pfam" id="PF03372">
    <property type="entry name" value="Exo_endo_phos"/>
    <property type="match status" value="1"/>
</dbReference>
<gene>
    <name evidence="2" type="ORF">EHO59_11305</name>
</gene>
<comment type="caution">
    <text evidence="2">The sequence shown here is derived from an EMBL/GenBank/DDBJ whole genome shotgun (WGS) entry which is preliminary data.</text>
</comment>
<keyword evidence="3" id="KW-1185">Reference proteome</keyword>
<keyword evidence="2" id="KW-0255">Endonuclease</keyword>
<dbReference type="GO" id="GO:0004519">
    <property type="term" value="F:endonuclease activity"/>
    <property type="evidence" value="ECO:0007669"/>
    <property type="project" value="UniProtKB-KW"/>
</dbReference>
<dbReference type="InterPro" id="IPR005135">
    <property type="entry name" value="Endo/exonuclease/phosphatase"/>
</dbReference>
<reference evidence="2" key="1">
    <citation type="journal article" date="2019" name="PLoS Negl. Trop. Dis.">
        <title>Revisiting the worldwide diversity of Leptospira species in the environment.</title>
        <authorList>
            <person name="Vincent A.T."/>
            <person name="Schiettekatte O."/>
            <person name="Bourhy P."/>
            <person name="Veyrier F.J."/>
            <person name="Picardeau M."/>
        </authorList>
    </citation>
    <scope>NUCLEOTIDE SEQUENCE [LARGE SCALE GENOMIC DNA]</scope>
    <source>
        <strain evidence="2">SSS9</strain>
    </source>
</reference>
<evidence type="ECO:0000313" key="2">
    <source>
        <dbReference type="EMBL" id="TGK01721.1"/>
    </source>
</evidence>
<dbReference type="Proteomes" id="UP000297453">
    <property type="component" value="Unassembled WGS sequence"/>
</dbReference>
<keyword evidence="2" id="KW-0378">Hydrolase</keyword>
<name>A0A4R9FSV4_9LEPT</name>
<evidence type="ECO:0000259" key="1">
    <source>
        <dbReference type="Pfam" id="PF03372"/>
    </source>
</evidence>
<proteinExistence type="predicted"/>
<dbReference type="SUPFAM" id="SSF56219">
    <property type="entry name" value="DNase I-like"/>
    <property type="match status" value="1"/>
</dbReference>
<dbReference type="InterPro" id="IPR036691">
    <property type="entry name" value="Endo/exonu/phosph_ase_sf"/>
</dbReference>
<protein>
    <submittedName>
        <fullName evidence="2">Endonuclease</fullName>
    </submittedName>
</protein>
<dbReference type="OrthoDB" id="395856at2"/>
<evidence type="ECO:0000313" key="3">
    <source>
        <dbReference type="Proteomes" id="UP000297453"/>
    </source>
</evidence>
<accession>A0A4R9FSV4</accession>
<sequence>MRLFIRLCLAFSFAFLVTISTIAKSSKKELKLTSFNSLFLYDEIGDKNKIPKNRKKRNATDFDALRKTLLKEDPDIIGFQEIENEAALRNIIISEYDCKATITPGYSQEVGLCWKKSLGQPELKEVPELSLRPGLRKGLLGEFKFDSGKLSVLVVHLKAGHSSKDKQERRNQITVLREILPKLGDFALLGDFNENLGRNHSLWNVLQGNLRLKSANYKMQSDCWQHKEGFIDYLITNLEWKKGSFVQTKFPSDDGNFDGHPLSEEGLSDHCPVSASLIVRED</sequence>
<dbReference type="Gene3D" id="3.60.10.10">
    <property type="entry name" value="Endonuclease/exonuclease/phosphatase"/>
    <property type="match status" value="1"/>
</dbReference>